<gene>
    <name evidence="3" type="ORF">J2X16_004658</name>
</gene>
<evidence type="ECO:0000256" key="1">
    <source>
        <dbReference type="SAM" id="SignalP"/>
    </source>
</evidence>
<dbReference type="SUPFAM" id="SSF52317">
    <property type="entry name" value="Class I glutamine amidotransferase-like"/>
    <property type="match status" value="1"/>
</dbReference>
<dbReference type="InterPro" id="IPR029010">
    <property type="entry name" value="ThuA-like"/>
</dbReference>
<dbReference type="EMBL" id="JAVDXQ010000008">
    <property type="protein sequence ID" value="MDR7299288.1"/>
    <property type="molecule type" value="Genomic_DNA"/>
</dbReference>
<organism evidence="3 4">
    <name type="scientific">Pelomonas aquatica</name>
    <dbReference type="NCBI Taxonomy" id="431058"/>
    <lineage>
        <taxon>Bacteria</taxon>
        <taxon>Pseudomonadati</taxon>
        <taxon>Pseudomonadota</taxon>
        <taxon>Betaproteobacteria</taxon>
        <taxon>Burkholderiales</taxon>
        <taxon>Sphaerotilaceae</taxon>
        <taxon>Roseateles</taxon>
    </lineage>
</organism>
<keyword evidence="4" id="KW-1185">Reference proteome</keyword>
<comment type="caution">
    <text evidence="3">The sequence shown here is derived from an EMBL/GenBank/DDBJ whole genome shotgun (WGS) entry which is preliminary data.</text>
</comment>
<reference evidence="3 4" key="1">
    <citation type="submission" date="2023-07" db="EMBL/GenBank/DDBJ databases">
        <title>Sorghum-associated microbial communities from plants grown in Nebraska, USA.</title>
        <authorList>
            <person name="Schachtman D."/>
        </authorList>
    </citation>
    <scope>NUCLEOTIDE SEQUENCE [LARGE SCALE GENOMIC DNA]</scope>
    <source>
        <strain evidence="3 4">BE310</strain>
    </source>
</reference>
<accession>A0ABU1ZFQ3</accession>
<proteinExistence type="predicted"/>
<dbReference type="InterPro" id="IPR029062">
    <property type="entry name" value="Class_I_gatase-like"/>
</dbReference>
<dbReference type="RefSeq" id="WP_310348864.1">
    <property type="nucleotide sequence ID" value="NZ_JAVDXQ010000008.1"/>
</dbReference>
<dbReference type="Proteomes" id="UP001180536">
    <property type="component" value="Unassembled WGS sequence"/>
</dbReference>
<evidence type="ECO:0000313" key="3">
    <source>
        <dbReference type="EMBL" id="MDR7299288.1"/>
    </source>
</evidence>
<sequence>MKCFLWLTCLAAMACGMVGDAQAAAPRKLLVVTTTLGFRHASIETAERVLTSLGHGSGSYEVELAAVTPAGDTGSDAYREKVRAMLEGKMNAAALKRYDGIVFASTTGELPLPDKAAFIQWVRDGGAFIGIHSASDTLHAHRPYLDLLGGEFDYHREQVRIEALNRDASHSANRHLPSTWNLDGELEEIYVFKNYRPDRVHELLVLDRHPNTGAPGNFPLSWSREEGQGRVFYTALGHNEAVWRLPAFQQHVLGGIEWALKLNPKPPVRP</sequence>
<dbReference type="Pfam" id="PF06283">
    <property type="entry name" value="ThuA"/>
    <property type="match status" value="1"/>
</dbReference>
<dbReference type="PROSITE" id="PS51257">
    <property type="entry name" value="PROKAR_LIPOPROTEIN"/>
    <property type="match status" value="1"/>
</dbReference>
<evidence type="ECO:0000259" key="2">
    <source>
        <dbReference type="Pfam" id="PF06283"/>
    </source>
</evidence>
<dbReference type="PANTHER" id="PTHR40469:SF2">
    <property type="entry name" value="GALACTOSE-BINDING DOMAIN-LIKE SUPERFAMILY PROTEIN"/>
    <property type="match status" value="1"/>
</dbReference>
<feature type="domain" description="ThuA-like" evidence="2">
    <location>
        <begin position="28"/>
        <end position="259"/>
    </location>
</feature>
<name>A0ABU1ZFQ3_9BURK</name>
<feature type="signal peptide" evidence="1">
    <location>
        <begin position="1"/>
        <end position="23"/>
    </location>
</feature>
<dbReference type="Gene3D" id="3.40.50.880">
    <property type="match status" value="1"/>
</dbReference>
<protein>
    <submittedName>
        <fullName evidence="3">Type 1 glutamine amidotransferase</fullName>
    </submittedName>
</protein>
<evidence type="ECO:0000313" key="4">
    <source>
        <dbReference type="Proteomes" id="UP001180536"/>
    </source>
</evidence>
<dbReference type="PANTHER" id="PTHR40469">
    <property type="entry name" value="SECRETED GLYCOSYL HYDROLASE"/>
    <property type="match status" value="1"/>
</dbReference>
<feature type="chain" id="PRO_5047139956" evidence="1">
    <location>
        <begin position="24"/>
        <end position="270"/>
    </location>
</feature>
<keyword evidence="3" id="KW-0315">Glutamine amidotransferase</keyword>
<keyword evidence="1" id="KW-0732">Signal</keyword>